<dbReference type="RefSeq" id="WP_341786283.1">
    <property type="nucleotide sequence ID" value="NZ_JAAOZC010000002.1"/>
</dbReference>
<feature type="compositionally biased region" description="Basic residues" evidence="4">
    <location>
        <begin position="161"/>
        <end position="171"/>
    </location>
</feature>
<evidence type="ECO:0000259" key="5">
    <source>
        <dbReference type="PROSITE" id="PS50995"/>
    </source>
</evidence>
<dbReference type="Gene3D" id="1.10.10.10">
    <property type="entry name" value="Winged helix-like DNA-binding domain superfamily/Winged helix DNA-binding domain"/>
    <property type="match status" value="1"/>
</dbReference>
<dbReference type="SMART" id="SM00347">
    <property type="entry name" value="HTH_MARR"/>
    <property type="match status" value="1"/>
</dbReference>
<feature type="domain" description="HTH marR-type" evidence="5">
    <location>
        <begin position="19"/>
        <end position="148"/>
    </location>
</feature>
<dbReference type="Pfam" id="PF01047">
    <property type="entry name" value="MarR"/>
    <property type="match status" value="1"/>
</dbReference>
<dbReference type="Proteomes" id="UP000727456">
    <property type="component" value="Unassembled WGS sequence"/>
</dbReference>
<feature type="region of interest" description="Disordered" evidence="4">
    <location>
        <begin position="158"/>
        <end position="177"/>
    </location>
</feature>
<dbReference type="PROSITE" id="PS50995">
    <property type="entry name" value="HTH_MARR_2"/>
    <property type="match status" value="1"/>
</dbReference>
<reference evidence="6 7" key="1">
    <citation type="submission" date="2020-03" db="EMBL/GenBank/DDBJ databases">
        <title>Genomic Encyclopedia of Type Strains, Phase III (KMG-III): the genomes of soil and plant-associated and newly described type strains.</title>
        <authorList>
            <person name="Whitman W."/>
        </authorList>
    </citation>
    <scope>NUCLEOTIDE SEQUENCE [LARGE SCALE GENOMIC DNA]</scope>
    <source>
        <strain evidence="6 7">CECT 8804</strain>
    </source>
</reference>
<gene>
    <name evidence="6" type="ORF">FHS31_000895</name>
</gene>
<evidence type="ECO:0000256" key="1">
    <source>
        <dbReference type="ARBA" id="ARBA00023015"/>
    </source>
</evidence>
<comment type="caution">
    <text evidence="6">The sequence shown here is derived from an EMBL/GenBank/DDBJ whole genome shotgun (WGS) entry which is preliminary data.</text>
</comment>
<keyword evidence="3" id="KW-0804">Transcription</keyword>
<dbReference type="PANTHER" id="PTHR42756">
    <property type="entry name" value="TRANSCRIPTIONAL REGULATOR, MARR"/>
    <property type="match status" value="1"/>
</dbReference>
<dbReference type="EMBL" id="JAAOZC010000002">
    <property type="protein sequence ID" value="NIJ07299.1"/>
    <property type="molecule type" value="Genomic_DNA"/>
</dbReference>
<keyword evidence="7" id="KW-1185">Reference proteome</keyword>
<evidence type="ECO:0000313" key="7">
    <source>
        <dbReference type="Proteomes" id="UP000727456"/>
    </source>
</evidence>
<accession>A0ABX0TP37</accession>
<name>A0ABX0TP37_9SPHN</name>
<dbReference type="InterPro" id="IPR036390">
    <property type="entry name" value="WH_DNA-bd_sf"/>
</dbReference>
<keyword evidence="2 6" id="KW-0238">DNA-binding</keyword>
<dbReference type="GO" id="GO:0003677">
    <property type="term" value="F:DNA binding"/>
    <property type="evidence" value="ECO:0007669"/>
    <property type="project" value="UniProtKB-KW"/>
</dbReference>
<dbReference type="InterPro" id="IPR000835">
    <property type="entry name" value="HTH_MarR-typ"/>
</dbReference>
<dbReference type="PRINTS" id="PR00598">
    <property type="entry name" value="HTHMARR"/>
</dbReference>
<evidence type="ECO:0000256" key="2">
    <source>
        <dbReference type="ARBA" id="ARBA00023125"/>
    </source>
</evidence>
<dbReference type="SUPFAM" id="SSF46785">
    <property type="entry name" value="Winged helix' DNA-binding domain"/>
    <property type="match status" value="1"/>
</dbReference>
<evidence type="ECO:0000313" key="6">
    <source>
        <dbReference type="EMBL" id="NIJ07299.1"/>
    </source>
</evidence>
<keyword evidence="1" id="KW-0805">Transcription regulation</keyword>
<dbReference type="PANTHER" id="PTHR42756:SF1">
    <property type="entry name" value="TRANSCRIPTIONAL REPRESSOR OF EMRAB OPERON"/>
    <property type="match status" value="1"/>
</dbReference>
<sequence length="177" mass="19454">MTEDQETIEPSLDALYRRPGFLLRRAHQISVALFLEEAAGLGITTTQYGTMVVLRARGALDQVGIATLVGIDRSTTALVVSKLEEAGYIERHDDAVDKRRKVITLTKAGHAMLDRVAEPAQRARERSLSAFSPKDAAKFLGLLERFVAVFNEQTRAPIRTHSGRKGSKRGASKITLP</sequence>
<evidence type="ECO:0000256" key="3">
    <source>
        <dbReference type="ARBA" id="ARBA00023163"/>
    </source>
</evidence>
<dbReference type="InterPro" id="IPR036388">
    <property type="entry name" value="WH-like_DNA-bd_sf"/>
</dbReference>
<organism evidence="6 7">
    <name type="scientific">Sphingomonas vulcanisoli</name>
    <dbReference type="NCBI Taxonomy" id="1658060"/>
    <lineage>
        <taxon>Bacteria</taxon>
        <taxon>Pseudomonadati</taxon>
        <taxon>Pseudomonadota</taxon>
        <taxon>Alphaproteobacteria</taxon>
        <taxon>Sphingomonadales</taxon>
        <taxon>Sphingomonadaceae</taxon>
        <taxon>Sphingomonas</taxon>
    </lineage>
</organism>
<protein>
    <submittedName>
        <fullName evidence="6">DNA-binding MarR family transcriptional regulator</fullName>
    </submittedName>
</protein>
<proteinExistence type="predicted"/>
<evidence type="ECO:0000256" key="4">
    <source>
        <dbReference type="SAM" id="MobiDB-lite"/>
    </source>
</evidence>